<organism evidence="1">
    <name type="scientific">Kitasatospora camelliae</name>
    <dbReference type="NCBI Taxonomy" id="3156397"/>
    <lineage>
        <taxon>Bacteria</taxon>
        <taxon>Bacillati</taxon>
        <taxon>Actinomycetota</taxon>
        <taxon>Actinomycetes</taxon>
        <taxon>Kitasatosporales</taxon>
        <taxon>Streptomycetaceae</taxon>
        <taxon>Kitasatospora</taxon>
    </lineage>
</organism>
<dbReference type="EMBL" id="CP159872">
    <property type="protein sequence ID" value="XCM83640.1"/>
    <property type="molecule type" value="Genomic_DNA"/>
</dbReference>
<protein>
    <submittedName>
        <fullName evidence="1">Uncharacterized protein</fullName>
    </submittedName>
</protein>
<dbReference type="Gene3D" id="1.10.8.430">
    <property type="entry name" value="Helical domain of apoptotic protease-activating factors"/>
    <property type="match status" value="1"/>
</dbReference>
<dbReference type="SUPFAM" id="SSF52540">
    <property type="entry name" value="P-loop containing nucleoside triphosphate hydrolases"/>
    <property type="match status" value="1"/>
</dbReference>
<dbReference type="RefSeq" id="WP_354644576.1">
    <property type="nucleotide sequence ID" value="NZ_CP159872.1"/>
</dbReference>
<dbReference type="AlphaFoldDB" id="A0AAU8K6C3"/>
<accession>A0AAU8K6C3</accession>
<dbReference type="KEGG" id="kcm:ABWK59_34290"/>
<evidence type="ECO:0000313" key="1">
    <source>
        <dbReference type="EMBL" id="XCM83640.1"/>
    </source>
</evidence>
<dbReference type="InterPro" id="IPR027417">
    <property type="entry name" value="P-loop_NTPase"/>
</dbReference>
<sequence>MTSRYRLADLDGAHPVRLNRLGESASLELLGSIVGHQPVAAHPKGAQAVVRYCSGLPLALRIAGARHLGRPHRDMDSLARRLVRAPRLLDELRIGDLGVRSSLDVSYRWLHEDAYLPSGAPDPAAALRLLGAVGAVNADAELVADAVRGDQVAGPARVPPRR</sequence>
<proteinExistence type="predicted"/>
<gene>
    <name evidence="1" type="ORF">ABWK59_34290</name>
</gene>
<dbReference type="InterPro" id="IPR042197">
    <property type="entry name" value="Apaf_helical"/>
</dbReference>
<reference evidence="1" key="1">
    <citation type="submission" date="2024-06" db="EMBL/GenBank/DDBJ databases">
        <title>The genome sequences of Kitasatospora sp. strain HUAS MG31.</title>
        <authorList>
            <person name="Mo P."/>
        </authorList>
    </citation>
    <scope>NUCLEOTIDE SEQUENCE</scope>
    <source>
        <strain evidence="1">HUAS MG31</strain>
    </source>
</reference>
<name>A0AAU8K6C3_9ACTN</name>